<reference evidence="2 3" key="1">
    <citation type="journal article" date="2012" name="Proc. Natl. Acad. Sci. U.S.A.">
        <title>Comparative genomics of Ceriporiopsis subvermispora and Phanerochaete chrysosporium provide insight into selective ligninolysis.</title>
        <authorList>
            <person name="Fernandez-Fueyo E."/>
            <person name="Ruiz-Duenas F.J."/>
            <person name="Ferreira P."/>
            <person name="Floudas D."/>
            <person name="Hibbett D.S."/>
            <person name="Canessa P."/>
            <person name="Larrondo L.F."/>
            <person name="James T.Y."/>
            <person name="Seelenfreund D."/>
            <person name="Lobos S."/>
            <person name="Polanco R."/>
            <person name="Tello M."/>
            <person name="Honda Y."/>
            <person name="Watanabe T."/>
            <person name="Watanabe T."/>
            <person name="Ryu J.S."/>
            <person name="Kubicek C.P."/>
            <person name="Schmoll M."/>
            <person name="Gaskell J."/>
            <person name="Hammel K.E."/>
            <person name="St John F.J."/>
            <person name="Vanden Wymelenberg A."/>
            <person name="Sabat G."/>
            <person name="Splinter BonDurant S."/>
            <person name="Syed K."/>
            <person name="Yadav J.S."/>
            <person name="Doddapaneni H."/>
            <person name="Subramanian V."/>
            <person name="Lavin J.L."/>
            <person name="Oguiza J.A."/>
            <person name="Perez G."/>
            <person name="Pisabarro A.G."/>
            <person name="Ramirez L."/>
            <person name="Santoyo F."/>
            <person name="Master E."/>
            <person name="Coutinho P.M."/>
            <person name="Henrissat B."/>
            <person name="Lombard V."/>
            <person name="Magnuson J.K."/>
            <person name="Kuees U."/>
            <person name="Hori C."/>
            <person name="Igarashi K."/>
            <person name="Samejima M."/>
            <person name="Held B.W."/>
            <person name="Barry K.W."/>
            <person name="LaButti K.M."/>
            <person name="Lapidus A."/>
            <person name="Lindquist E.A."/>
            <person name="Lucas S.M."/>
            <person name="Riley R."/>
            <person name="Salamov A.A."/>
            <person name="Hoffmeister D."/>
            <person name="Schwenk D."/>
            <person name="Hadar Y."/>
            <person name="Yarden O."/>
            <person name="de Vries R.P."/>
            <person name="Wiebenga A."/>
            <person name="Stenlid J."/>
            <person name="Eastwood D."/>
            <person name="Grigoriev I.V."/>
            <person name="Berka R.M."/>
            <person name="Blanchette R.A."/>
            <person name="Kersten P."/>
            <person name="Martinez A.T."/>
            <person name="Vicuna R."/>
            <person name="Cullen D."/>
        </authorList>
    </citation>
    <scope>NUCLEOTIDE SEQUENCE [LARGE SCALE GENOMIC DNA]</scope>
    <source>
        <strain evidence="2 3">B</strain>
    </source>
</reference>
<organism evidence="2 3">
    <name type="scientific">Ceriporiopsis subvermispora (strain B)</name>
    <name type="common">White-rot fungus</name>
    <name type="synonym">Gelatoporia subvermispora</name>
    <dbReference type="NCBI Taxonomy" id="914234"/>
    <lineage>
        <taxon>Eukaryota</taxon>
        <taxon>Fungi</taxon>
        <taxon>Dikarya</taxon>
        <taxon>Basidiomycota</taxon>
        <taxon>Agaricomycotina</taxon>
        <taxon>Agaricomycetes</taxon>
        <taxon>Polyporales</taxon>
        <taxon>Gelatoporiaceae</taxon>
        <taxon>Gelatoporia</taxon>
    </lineage>
</organism>
<dbReference type="AlphaFoldDB" id="M2Q745"/>
<name>M2Q745_CERS8</name>
<dbReference type="OrthoDB" id="3262301at2759"/>
<dbReference type="EMBL" id="KB445810">
    <property type="protein sequence ID" value="EMD32658.1"/>
    <property type="molecule type" value="Genomic_DNA"/>
</dbReference>
<feature type="region of interest" description="Disordered" evidence="1">
    <location>
        <begin position="438"/>
        <end position="462"/>
    </location>
</feature>
<proteinExistence type="predicted"/>
<evidence type="ECO:0000256" key="1">
    <source>
        <dbReference type="SAM" id="MobiDB-lite"/>
    </source>
</evidence>
<evidence type="ECO:0000313" key="3">
    <source>
        <dbReference type="Proteomes" id="UP000016930"/>
    </source>
</evidence>
<feature type="region of interest" description="Disordered" evidence="1">
    <location>
        <begin position="24"/>
        <end position="45"/>
    </location>
</feature>
<sequence>MAPELRFNSFGVPYLVEFANVSFRSRSSSPSGSSTSKLSLGSSSKLSSESSYSLAACGSRPPSLKRAPSVRTQNTLATASSETLTNHADDDCDTNGLFIQFKSSHHHSPQKLSPNRLLRLKRRIARAVVAAGMDSSPATEWASPEYRTTPVRFSRWSVASTESVQPPPMTGSLFRGTYGQVMMALQAAGLETVPCKESGLGEDRLLLRSSATPHTSSIDVSCPRCSKDIMSVIPCSTPLNVHRLLRGLDVRDTGDKRLKEYGKVTDTTDRGAPFCGSTRREVLLAQDPTGAAWPRSGWTLSSQVCTRQLRESLVDSDDGYWWRPAQLDTSRRGSPPSGSNTTLTALRVLDENRDEHGGSAGASEQHVRGGGGLQLPEKLSCLTLLDGRARAGRREAAIGSLGRANRLRVRRSVAGWPGYDCTFPGALVLPSAGAGIRPGGSERGTSHACTRHSAARGGPRTHREETTIFDSLRRKFGATQMVTRSNYAAGVDGDVPLLRLLDLELERLDVLAVVVSILSDQDQGAPNGQHEILGGARWQIANPDRSPPNTSTAKTFSLHLGRVM</sequence>
<protein>
    <submittedName>
        <fullName evidence="2">Uncharacterized protein</fullName>
    </submittedName>
</protein>
<evidence type="ECO:0000313" key="2">
    <source>
        <dbReference type="EMBL" id="EMD32658.1"/>
    </source>
</evidence>
<dbReference type="Proteomes" id="UP000016930">
    <property type="component" value="Unassembled WGS sequence"/>
</dbReference>
<dbReference type="HOGENOM" id="CLU_483651_0_0_1"/>
<accession>M2Q745</accession>
<gene>
    <name evidence="2" type="ORF">CERSUDRAFT_126744</name>
</gene>
<feature type="non-terminal residue" evidence="2">
    <location>
        <position position="564"/>
    </location>
</feature>
<keyword evidence="3" id="KW-1185">Reference proteome</keyword>